<sequence>MGFRETLSQLVSSRTETTEHHSNPSLQTHYYKTTKDKAIAAVERVMQQSGFTVKRVEQERGEVIAQSTSGQKSLLVATIVMVKPFRTAVDFSCSTDTILPSDFGHSKKRILSLYEQLDKELPYIGSGLGDELL</sequence>
<proteinExistence type="predicted"/>
<dbReference type="EMBL" id="LILD01000001">
    <property type="protein sequence ID" value="KOO38123.1"/>
    <property type="molecule type" value="Genomic_DNA"/>
</dbReference>
<dbReference type="GeneID" id="87598667"/>
<accession>A0A0M0KI73</accession>
<dbReference type="PATRIC" id="fig|136160.3.peg.1070"/>
<protein>
    <recommendedName>
        <fullName evidence="2">DUF1499 domain-containing protein</fullName>
    </recommendedName>
</protein>
<dbReference type="RefSeq" id="WP_010899290.1">
    <property type="nucleotide sequence ID" value="NZ_CP040441.1"/>
</dbReference>
<organism evidence="1">
    <name type="scientific">Halalkalibacterium halodurans</name>
    <name type="common">Bacillus halodurans</name>
    <dbReference type="NCBI Taxonomy" id="86665"/>
    <lineage>
        <taxon>Bacteria</taxon>
        <taxon>Bacillati</taxon>
        <taxon>Bacillota</taxon>
        <taxon>Bacilli</taxon>
        <taxon>Bacillales</taxon>
        <taxon>Bacillaceae</taxon>
        <taxon>Halalkalibacterium (ex Joshi et al. 2022)</taxon>
    </lineage>
</organism>
<reference evidence="1" key="1">
    <citation type="submission" date="2015-08" db="EMBL/GenBank/DDBJ databases">
        <title>Complete DNA Sequence of Pseudomonas syringae pv. actinidiae, the Causal Agent of Kiwifruit Canker Disease.</title>
        <authorList>
            <person name="Rikkerink E.H.A."/>
            <person name="Fineran P.C."/>
        </authorList>
    </citation>
    <scope>NUCLEOTIDE SEQUENCE</scope>
    <source>
        <strain evidence="1">DSM 13666</strain>
    </source>
</reference>
<evidence type="ECO:0008006" key="2">
    <source>
        <dbReference type="Google" id="ProtNLM"/>
    </source>
</evidence>
<comment type="caution">
    <text evidence="1">The sequence shown here is derived from an EMBL/GenBank/DDBJ whole genome shotgun (WGS) entry which is preliminary data.</text>
</comment>
<dbReference type="OMA" id="SRDKAWE"/>
<name>A0A0M0KI73_ALKHA</name>
<evidence type="ECO:0000313" key="1">
    <source>
        <dbReference type="EMBL" id="KOO38123.1"/>
    </source>
</evidence>
<gene>
    <name evidence="1" type="ORF">AMD02_04055</name>
</gene>
<accession>A0A4Y7X300</accession>
<dbReference type="AlphaFoldDB" id="A0A0M0KI73"/>